<dbReference type="AlphaFoldDB" id="A0A926QR59"/>
<reference evidence="3" key="1">
    <citation type="submission" date="2020-09" db="EMBL/GenBank/DDBJ databases">
        <title>Streptomyces grisecoloratus sp. nov., isolated from cotton soil.</title>
        <authorList>
            <person name="Xing L."/>
        </authorList>
    </citation>
    <scope>NUCLEOTIDE SEQUENCE</scope>
    <source>
        <strain evidence="3">TRM S81-3</strain>
    </source>
</reference>
<dbReference type="PANTHER" id="PTHR11487">
    <property type="entry name" value="THIOESTERASE"/>
    <property type="match status" value="1"/>
</dbReference>
<dbReference type="Gene3D" id="3.40.50.1820">
    <property type="entry name" value="alpha/beta hydrolase"/>
    <property type="match status" value="1"/>
</dbReference>
<evidence type="ECO:0000256" key="1">
    <source>
        <dbReference type="ARBA" id="ARBA00007169"/>
    </source>
</evidence>
<dbReference type="Pfam" id="PF00975">
    <property type="entry name" value="Thioesterase"/>
    <property type="match status" value="1"/>
</dbReference>
<dbReference type="InterPro" id="IPR012223">
    <property type="entry name" value="TEII"/>
</dbReference>
<dbReference type="EMBL" id="JACVQF010000193">
    <property type="protein sequence ID" value="MBD0421103.1"/>
    <property type="molecule type" value="Genomic_DNA"/>
</dbReference>
<dbReference type="RefSeq" id="WP_188182094.1">
    <property type="nucleotide sequence ID" value="NZ_JACVQF010000193.1"/>
</dbReference>
<dbReference type="InterPro" id="IPR029058">
    <property type="entry name" value="AB_hydrolase_fold"/>
</dbReference>
<name>A0A926QR59_9ACTN</name>
<sequence>MTLGPRPTATRPAVAGERWFRRYPATSAPRRRLVVLPHAGGSASFFHAWGTAFDAGTEVVVARYPGRHDRLADPCIDSMAELTEQVTEALLPLLDVPVTLFGHSMGASLAYEVTLRLAERHGVSPAALHVSSRKPPHRLTPRRLHEQGDDALIAEVRRLGGTDEALLSDPDLRDIVLPAIRADFTIVGTYGPRPADPVDCPVYAYLGDRDPSISVQDMSGWADIAPSHFRLDVLRGGHFYLQDHRESVTRVIDARMAGRTV</sequence>
<evidence type="ECO:0000313" key="4">
    <source>
        <dbReference type="Proteomes" id="UP000621210"/>
    </source>
</evidence>
<dbReference type="InterPro" id="IPR001031">
    <property type="entry name" value="Thioesterase"/>
</dbReference>
<proteinExistence type="inferred from homology"/>
<comment type="similarity">
    <text evidence="1">Belongs to the thioesterase family.</text>
</comment>
<dbReference type="Proteomes" id="UP000621210">
    <property type="component" value="Unassembled WGS sequence"/>
</dbReference>
<feature type="domain" description="Thioesterase" evidence="2">
    <location>
        <begin position="32"/>
        <end position="254"/>
    </location>
</feature>
<evidence type="ECO:0000313" key="3">
    <source>
        <dbReference type="EMBL" id="MBD0421103.1"/>
    </source>
</evidence>
<gene>
    <name evidence="3" type="ORF">H0H10_18420</name>
</gene>
<protein>
    <submittedName>
        <fullName evidence="3">Thioesterase</fullName>
    </submittedName>
</protein>
<keyword evidence="4" id="KW-1185">Reference proteome</keyword>
<evidence type="ECO:0000259" key="2">
    <source>
        <dbReference type="Pfam" id="PF00975"/>
    </source>
</evidence>
<accession>A0A926QR59</accession>
<reference evidence="3" key="2">
    <citation type="submission" date="2020-09" db="EMBL/GenBank/DDBJ databases">
        <authorList>
            <person name="Luo X."/>
        </authorList>
    </citation>
    <scope>NUCLEOTIDE SEQUENCE</scope>
    <source>
        <strain evidence="3">TRM S81-3</strain>
    </source>
</reference>
<organism evidence="3 4">
    <name type="scientific">Streptomyces griseicoloratus</name>
    <dbReference type="NCBI Taxonomy" id="2752516"/>
    <lineage>
        <taxon>Bacteria</taxon>
        <taxon>Bacillati</taxon>
        <taxon>Actinomycetota</taxon>
        <taxon>Actinomycetes</taxon>
        <taxon>Kitasatosporales</taxon>
        <taxon>Streptomycetaceae</taxon>
        <taxon>Streptomyces</taxon>
    </lineage>
</organism>
<dbReference type="PANTHER" id="PTHR11487:SF0">
    <property type="entry name" value="S-ACYL FATTY ACID SYNTHASE THIOESTERASE, MEDIUM CHAIN"/>
    <property type="match status" value="1"/>
</dbReference>
<dbReference type="SUPFAM" id="SSF53474">
    <property type="entry name" value="alpha/beta-Hydrolases"/>
    <property type="match status" value="1"/>
</dbReference>
<dbReference type="GO" id="GO:0008610">
    <property type="term" value="P:lipid biosynthetic process"/>
    <property type="evidence" value="ECO:0007669"/>
    <property type="project" value="TreeGrafter"/>
</dbReference>
<comment type="caution">
    <text evidence="3">The sequence shown here is derived from an EMBL/GenBank/DDBJ whole genome shotgun (WGS) entry which is preliminary data.</text>
</comment>